<dbReference type="PANTHER" id="PTHR33939">
    <property type="entry name" value="PROTEIN CBG22215"/>
    <property type="match status" value="1"/>
</dbReference>
<dbReference type="EMBL" id="LNIX01000030">
    <property type="protein sequence ID" value="OXA41304.1"/>
    <property type="molecule type" value="Genomic_DNA"/>
</dbReference>
<evidence type="ECO:0000256" key="1">
    <source>
        <dbReference type="SAM" id="MobiDB-lite"/>
    </source>
</evidence>
<dbReference type="PANTHER" id="PTHR33939:SF1">
    <property type="entry name" value="DUF4371 DOMAIN-CONTAINING PROTEIN"/>
    <property type="match status" value="1"/>
</dbReference>
<organism evidence="2 3">
    <name type="scientific">Folsomia candida</name>
    <name type="common">Springtail</name>
    <dbReference type="NCBI Taxonomy" id="158441"/>
    <lineage>
        <taxon>Eukaryota</taxon>
        <taxon>Metazoa</taxon>
        <taxon>Ecdysozoa</taxon>
        <taxon>Arthropoda</taxon>
        <taxon>Hexapoda</taxon>
        <taxon>Collembola</taxon>
        <taxon>Entomobryomorpha</taxon>
        <taxon>Isotomoidea</taxon>
        <taxon>Isotomidae</taxon>
        <taxon>Proisotominae</taxon>
        <taxon>Folsomia</taxon>
    </lineage>
</organism>
<dbReference type="InterPro" id="IPR036397">
    <property type="entry name" value="RNaseH_sf"/>
</dbReference>
<evidence type="ECO:0000313" key="2">
    <source>
        <dbReference type="EMBL" id="OXA41304.1"/>
    </source>
</evidence>
<feature type="region of interest" description="Disordered" evidence="1">
    <location>
        <begin position="360"/>
        <end position="384"/>
    </location>
</feature>
<sequence length="384" mass="44834">MDHLTNVIQSFYAGNIAPTLQMVYKKFMEDVKQEEDGRVSNGENIVQFKCSKWSLRKIIRQLGFRFKRINNRSVILLRVDIAAKRWDYLEIMKRNRESDNPKCVIFTDETWIDPHARTGKGWVISKPKTFEEAAKYSYKNPKVSRGPRVIIMHAGGSGGFVPNVMKIYPVSKSKVTEDYHQNVDGDSYMRWWRNLNEQVQENYGSCIIVIDNAPYHSTLNAPKSSSKKQDMYDWLEDNIPLSRRSELKPIGDMRRPELWNLVQGLKSVNNYYEVDQEALKYGNIVVRLPPYNWLENKYWEEAGLYERLMDGLDAIPDDQRITITGEDQDDDDDEIDVIDPFRFDVHDDNISQDEVSIFSETSEDSNAAPEHMQTSRRRLHLDDC</sequence>
<gene>
    <name evidence="2" type="ORF">Fcan01_23968</name>
</gene>
<proteinExistence type="predicted"/>
<dbReference type="OrthoDB" id="8190933at2759"/>
<name>A0A226D8X2_FOLCA</name>
<dbReference type="AlphaFoldDB" id="A0A226D8X2"/>
<comment type="caution">
    <text evidence="2">The sequence shown here is derived from an EMBL/GenBank/DDBJ whole genome shotgun (WGS) entry which is preliminary data.</text>
</comment>
<accession>A0A226D8X2</accession>
<dbReference type="GO" id="GO:0003676">
    <property type="term" value="F:nucleic acid binding"/>
    <property type="evidence" value="ECO:0007669"/>
    <property type="project" value="InterPro"/>
</dbReference>
<evidence type="ECO:0000313" key="3">
    <source>
        <dbReference type="Proteomes" id="UP000198287"/>
    </source>
</evidence>
<dbReference type="Gene3D" id="3.30.420.10">
    <property type="entry name" value="Ribonuclease H-like superfamily/Ribonuclease H"/>
    <property type="match status" value="1"/>
</dbReference>
<reference evidence="2 3" key="1">
    <citation type="submission" date="2015-12" db="EMBL/GenBank/DDBJ databases">
        <title>The genome of Folsomia candida.</title>
        <authorList>
            <person name="Faddeeva A."/>
            <person name="Derks M.F."/>
            <person name="Anvar Y."/>
            <person name="Smit S."/>
            <person name="Van Straalen N."/>
            <person name="Roelofs D."/>
        </authorList>
    </citation>
    <scope>NUCLEOTIDE SEQUENCE [LARGE SCALE GENOMIC DNA]</scope>
    <source>
        <strain evidence="2 3">VU population</strain>
        <tissue evidence="2">Whole body</tissue>
    </source>
</reference>
<protein>
    <submittedName>
        <fullName evidence="2">Uncharacterized protein</fullName>
    </submittedName>
</protein>
<keyword evidence="3" id="KW-1185">Reference proteome</keyword>
<feature type="compositionally biased region" description="Basic residues" evidence="1">
    <location>
        <begin position="374"/>
        <end position="384"/>
    </location>
</feature>
<dbReference type="Proteomes" id="UP000198287">
    <property type="component" value="Unassembled WGS sequence"/>
</dbReference>